<gene>
    <name evidence="8" type="ORF">HOC_13878</name>
</gene>
<dbReference type="SUPFAM" id="SSF103473">
    <property type="entry name" value="MFS general substrate transporter"/>
    <property type="match status" value="1"/>
</dbReference>
<feature type="transmembrane region" description="Helical" evidence="6">
    <location>
        <begin position="166"/>
        <end position="188"/>
    </location>
</feature>
<evidence type="ECO:0000256" key="5">
    <source>
        <dbReference type="ARBA" id="ARBA00023136"/>
    </source>
</evidence>
<dbReference type="PROSITE" id="PS50850">
    <property type="entry name" value="MFS"/>
    <property type="match status" value="1"/>
</dbReference>
<feature type="transmembrane region" description="Helical" evidence="6">
    <location>
        <begin position="260"/>
        <end position="279"/>
    </location>
</feature>
<dbReference type="RefSeq" id="WP_162174858.1">
    <property type="nucleotide sequence ID" value="NZ_ARYL01000022.1"/>
</dbReference>
<evidence type="ECO:0000313" key="9">
    <source>
        <dbReference type="Proteomes" id="UP000024942"/>
    </source>
</evidence>
<feature type="transmembrane region" description="Helical" evidence="6">
    <location>
        <begin position="327"/>
        <end position="348"/>
    </location>
</feature>
<dbReference type="InterPro" id="IPR044770">
    <property type="entry name" value="MFS_spinster-like"/>
</dbReference>
<evidence type="ECO:0000256" key="6">
    <source>
        <dbReference type="SAM" id="Phobius"/>
    </source>
</evidence>
<protein>
    <submittedName>
        <fullName evidence="8">Major facilitator superfamily transporter</fullName>
    </submittedName>
</protein>
<keyword evidence="2" id="KW-0813">Transport</keyword>
<feature type="transmembrane region" description="Helical" evidence="6">
    <location>
        <begin position="48"/>
        <end position="68"/>
    </location>
</feature>
<sequence>MTPSISAGRRYAALGLLGLVSVLNYVDRQAFSVVQDDIKAEFALSDTMLSLLAGPGFAIVFALSALPIARYADGSDRPRVIGLSLGLWSLATAACGLVGNAWQMLAARMTLAVGESGAGPAAFSLLTDIFPVEQRTRVIGFMQAASATGLSLGVILAGLLSARMEWRHVFITLGLPGIALALVVWLFVAEPRRAREGVAGVAPAVFVPLSQVFRIVAERPTLGWVALICVSVPITGFGLLMWGASFLLRVHHFEKADLQYLGYAILAGLVTGNLVAGWLGDKFGTHDLRFNARLAGWSLLTAFPFTLAFVFLPGAVGALISFVLLKFLMTLWIAPVTTMAFAIVPTGMRATVSALINLLIILSGIGFGTFLAGALSDAYTGAFGEQSIRYALATITVGLLVGAFGAFMAARTVGRDEAAQKETLPAIAG</sequence>
<evidence type="ECO:0000256" key="1">
    <source>
        <dbReference type="ARBA" id="ARBA00004141"/>
    </source>
</evidence>
<keyword evidence="3 6" id="KW-0812">Transmembrane</keyword>
<dbReference type="PATRIC" id="fig|1280953.3.peg.2789"/>
<proteinExistence type="predicted"/>
<feature type="transmembrane region" description="Helical" evidence="6">
    <location>
        <begin position="299"/>
        <end position="320"/>
    </location>
</feature>
<dbReference type="EMBL" id="ARYL01000022">
    <property type="protein sequence ID" value="KDA01732.1"/>
    <property type="molecule type" value="Genomic_DNA"/>
</dbReference>
<feature type="transmembrane region" description="Helical" evidence="6">
    <location>
        <begin position="138"/>
        <end position="160"/>
    </location>
</feature>
<evidence type="ECO:0000313" key="8">
    <source>
        <dbReference type="EMBL" id="KDA01732.1"/>
    </source>
</evidence>
<dbReference type="eggNOG" id="COG2814">
    <property type="taxonomic scope" value="Bacteria"/>
</dbReference>
<keyword evidence="5 6" id="KW-0472">Membrane</keyword>
<dbReference type="InterPro" id="IPR036259">
    <property type="entry name" value="MFS_trans_sf"/>
</dbReference>
<dbReference type="STRING" id="1280953.HOC_13878"/>
<comment type="subcellular location">
    <subcellularLocation>
        <location evidence="1">Membrane</location>
        <topology evidence="1">Multi-pass membrane protein</topology>
    </subcellularLocation>
</comment>
<feature type="transmembrane region" description="Helical" evidence="6">
    <location>
        <begin position="354"/>
        <end position="376"/>
    </location>
</feature>
<dbReference type="InterPro" id="IPR011701">
    <property type="entry name" value="MFS"/>
</dbReference>
<evidence type="ECO:0000256" key="3">
    <source>
        <dbReference type="ARBA" id="ARBA00022692"/>
    </source>
</evidence>
<evidence type="ECO:0000259" key="7">
    <source>
        <dbReference type="PROSITE" id="PS50850"/>
    </source>
</evidence>
<evidence type="ECO:0000256" key="4">
    <source>
        <dbReference type="ARBA" id="ARBA00022989"/>
    </source>
</evidence>
<dbReference type="OrthoDB" id="7473300at2"/>
<feature type="transmembrane region" description="Helical" evidence="6">
    <location>
        <begin position="223"/>
        <end position="248"/>
    </location>
</feature>
<evidence type="ECO:0000256" key="2">
    <source>
        <dbReference type="ARBA" id="ARBA00022448"/>
    </source>
</evidence>
<reference evidence="8 9" key="1">
    <citation type="journal article" date="2014" name="Antonie Van Leeuwenhoek">
        <title>Hyphomonas beringensis sp. nov. and Hyphomonas chukchiensis sp. nov., isolated from surface seawater of the Bering Sea and Chukchi Sea.</title>
        <authorList>
            <person name="Li C."/>
            <person name="Lai Q."/>
            <person name="Li G."/>
            <person name="Dong C."/>
            <person name="Wang J."/>
            <person name="Liao Y."/>
            <person name="Shao Z."/>
        </authorList>
    </citation>
    <scope>NUCLEOTIDE SEQUENCE [LARGE SCALE GENOMIC DNA]</scope>
    <source>
        <strain evidence="8 9">SCH89</strain>
    </source>
</reference>
<dbReference type="PANTHER" id="PTHR23505:SF79">
    <property type="entry name" value="PROTEIN SPINSTER"/>
    <property type="match status" value="1"/>
</dbReference>
<name>A0A059G4F0_9PROT</name>
<dbReference type="InterPro" id="IPR020846">
    <property type="entry name" value="MFS_dom"/>
</dbReference>
<dbReference type="PANTHER" id="PTHR23505">
    <property type="entry name" value="SPINSTER"/>
    <property type="match status" value="1"/>
</dbReference>
<feature type="transmembrane region" description="Helical" evidence="6">
    <location>
        <begin position="388"/>
        <end position="410"/>
    </location>
</feature>
<dbReference type="Proteomes" id="UP000024942">
    <property type="component" value="Unassembled WGS sequence"/>
</dbReference>
<dbReference type="Pfam" id="PF07690">
    <property type="entry name" value="MFS_1"/>
    <property type="match status" value="1"/>
</dbReference>
<keyword evidence="4 6" id="KW-1133">Transmembrane helix</keyword>
<feature type="transmembrane region" description="Helical" evidence="6">
    <location>
        <begin position="80"/>
        <end position="99"/>
    </location>
</feature>
<comment type="caution">
    <text evidence="8">The sequence shown here is derived from an EMBL/GenBank/DDBJ whole genome shotgun (WGS) entry which is preliminary data.</text>
</comment>
<dbReference type="Gene3D" id="1.20.1250.20">
    <property type="entry name" value="MFS general substrate transporter like domains"/>
    <property type="match status" value="2"/>
</dbReference>
<dbReference type="AlphaFoldDB" id="A0A059G4F0"/>
<keyword evidence="9" id="KW-1185">Reference proteome</keyword>
<organism evidence="8 9">
    <name type="scientific">Hyphomonas oceanitis SCH89</name>
    <dbReference type="NCBI Taxonomy" id="1280953"/>
    <lineage>
        <taxon>Bacteria</taxon>
        <taxon>Pseudomonadati</taxon>
        <taxon>Pseudomonadota</taxon>
        <taxon>Alphaproteobacteria</taxon>
        <taxon>Hyphomonadales</taxon>
        <taxon>Hyphomonadaceae</taxon>
        <taxon>Hyphomonas</taxon>
    </lineage>
</organism>
<dbReference type="GO" id="GO:0022857">
    <property type="term" value="F:transmembrane transporter activity"/>
    <property type="evidence" value="ECO:0007669"/>
    <property type="project" value="InterPro"/>
</dbReference>
<feature type="domain" description="Major facilitator superfamily (MFS) profile" evidence="7">
    <location>
        <begin position="13"/>
        <end position="414"/>
    </location>
</feature>
<dbReference type="GO" id="GO:0016020">
    <property type="term" value="C:membrane"/>
    <property type="evidence" value="ECO:0007669"/>
    <property type="project" value="UniProtKB-SubCell"/>
</dbReference>
<accession>A0A059G4F0</accession>